<name>A0A0P9CA35_9BACL</name>
<dbReference type="Gene3D" id="2.60.40.420">
    <property type="entry name" value="Cupredoxins - blue copper proteins"/>
    <property type="match status" value="1"/>
</dbReference>
<dbReference type="PATRIC" id="fig|471514.4.peg.1487"/>
<dbReference type="InterPro" id="IPR008972">
    <property type="entry name" value="Cupredoxin"/>
</dbReference>
<evidence type="ECO:0008006" key="4">
    <source>
        <dbReference type="Google" id="ProtNLM"/>
    </source>
</evidence>
<dbReference type="AlphaFoldDB" id="A0A0P9CA35"/>
<keyword evidence="1" id="KW-0472">Membrane</keyword>
<dbReference type="Proteomes" id="UP000050482">
    <property type="component" value="Unassembled WGS sequence"/>
</dbReference>
<keyword evidence="1" id="KW-1133">Transmembrane helix</keyword>
<keyword evidence="3" id="KW-1185">Reference proteome</keyword>
<protein>
    <recommendedName>
        <fullName evidence="4">Plastocyanin-like domain-containing protein</fullName>
    </recommendedName>
</protein>
<evidence type="ECO:0000313" key="2">
    <source>
        <dbReference type="EMBL" id="KPV42140.1"/>
    </source>
</evidence>
<evidence type="ECO:0000256" key="1">
    <source>
        <dbReference type="SAM" id="Phobius"/>
    </source>
</evidence>
<keyword evidence="1" id="KW-0812">Transmembrane</keyword>
<feature type="transmembrane region" description="Helical" evidence="1">
    <location>
        <begin position="24"/>
        <end position="41"/>
    </location>
</feature>
<dbReference type="InterPro" id="IPR006311">
    <property type="entry name" value="TAT_signal"/>
</dbReference>
<dbReference type="SUPFAM" id="SSF49503">
    <property type="entry name" value="Cupredoxins"/>
    <property type="match status" value="1"/>
</dbReference>
<evidence type="ECO:0000313" key="3">
    <source>
        <dbReference type="Proteomes" id="UP000050482"/>
    </source>
</evidence>
<reference evidence="2 3" key="1">
    <citation type="submission" date="2015-09" db="EMBL/GenBank/DDBJ databases">
        <title>Draft genome sequence of Alicyclobacillus ferrooxydans DSM 22381.</title>
        <authorList>
            <person name="Hemp J."/>
        </authorList>
    </citation>
    <scope>NUCLEOTIDE SEQUENCE [LARGE SCALE GENOMIC DNA]</scope>
    <source>
        <strain evidence="2 3">TC-34</strain>
    </source>
</reference>
<dbReference type="PROSITE" id="PS51318">
    <property type="entry name" value="TAT"/>
    <property type="match status" value="1"/>
</dbReference>
<gene>
    <name evidence="2" type="ORF">AN477_19010</name>
</gene>
<dbReference type="STRING" id="471514.AN477_19010"/>
<organism evidence="2 3">
    <name type="scientific">Alicyclobacillus ferrooxydans</name>
    <dbReference type="NCBI Taxonomy" id="471514"/>
    <lineage>
        <taxon>Bacteria</taxon>
        <taxon>Bacillati</taxon>
        <taxon>Bacillota</taxon>
        <taxon>Bacilli</taxon>
        <taxon>Bacillales</taxon>
        <taxon>Alicyclobacillaceae</taxon>
        <taxon>Alicyclobacillus</taxon>
    </lineage>
</organism>
<sequence length="216" mass="24317">MNVSDDLEKNQQPLVEREWSRREFLLGAGGLAVVGVGALFAKSPIANAFQSLRPQTTDQGHVRLYQGDFYFDPNHMQWRVGDQVTLHLMNQSPNRPHEMWIGRGFDTTPTEFGPIATGFHTDFWDGVHINILEAYHVSNWVTNNAIVTSQVSPHPWLVTGPGNGNFSPTLEPGGYVTWSFTVPNKPGRWMYGCFVQSYIHYDEGMRGTIDILPAKV</sequence>
<dbReference type="EMBL" id="LJCO01000082">
    <property type="protein sequence ID" value="KPV42140.1"/>
    <property type="molecule type" value="Genomic_DNA"/>
</dbReference>
<accession>A0A0P9CA35</accession>
<comment type="caution">
    <text evidence="2">The sequence shown here is derived from an EMBL/GenBank/DDBJ whole genome shotgun (WGS) entry which is preliminary data.</text>
</comment>
<proteinExistence type="predicted"/>